<dbReference type="InterPro" id="IPR009003">
    <property type="entry name" value="Peptidase_S1_PA"/>
</dbReference>
<proteinExistence type="predicted"/>
<name>A0AAN6HH28_FUSAU</name>
<dbReference type="SUPFAM" id="SSF50494">
    <property type="entry name" value="Trypsin-like serine proteases"/>
    <property type="match status" value="1"/>
</dbReference>
<accession>A0AAN6HH28</accession>
<dbReference type="AlphaFoldDB" id="A0AAN6HH28"/>
<reference evidence="1 2" key="1">
    <citation type="submission" date="2020-02" db="EMBL/GenBank/DDBJ databases">
        <title>Identification and distribution of gene clusters putatively required for synthesis of sphingolipid metabolism inhibitors in phylogenetically diverse species of the filamentous fungus Fusarium.</title>
        <authorList>
            <person name="Kim H.-S."/>
            <person name="Busman M."/>
            <person name="Brown D.W."/>
            <person name="Divon H."/>
            <person name="Uhlig S."/>
            <person name="Proctor R.H."/>
        </authorList>
    </citation>
    <scope>NUCLEOTIDE SEQUENCE [LARGE SCALE GENOMIC DNA]</scope>
    <source>
        <strain evidence="1 2">NRRL 2903</strain>
    </source>
</reference>
<keyword evidence="2" id="KW-1185">Reference proteome</keyword>
<sequence>MTNGDLLSWLGNCHRCGIQVEIIRESQVIAKATVGGLIKVGNEVYGLTVGHLFSPSATHDDEVYQRLSTWQEWEGCDMELDWALVKMPGLQEQDVDSWMDVNLVRTVSGVFRPVLTALEEPSPYTQVVVATPGSTHCLRGVFIGTGAIVNIPESPTPIATWVCRMELPWLIRPGDSGSWVFDAENGMLLGVLVAGCPEVQEAYIIPAHGIFDDITQHYSKYPGVRGPEEPEVTGTTGTTTMAEITVSSHYNLDYMFGNPSRELRLAHYNLLNNMFVTHENQYGTSEYSWGLDSSTKMDMRTTDWPPWDRVTAREVLDRLSEDLQTMIIFHRGGIQISLPETKISNSPFVSPTLTPGSDMMLLAVKILKKDKRFLVIHPPPSIGPSTFTQNCLSAKYPPDIDIGCFKQRQKLDLPHEHSRFYLQEFDQFVDVVIYEGSIEHESSYSQHGPTGWIMKGAQQGMERDHLSPPFSAILHLPRRG</sequence>
<dbReference type="Proteomes" id="UP000537989">
    <property type="component" value="Unassembled WGS sequence"/>
</dbReference>
<evidence type="ECO:0000313" key="2">
    <source>
        <dbReference type="Proteomes" id="UP000537989"/>
    </source>
</evidence>
<gene>
    <name evidence="1" type="ORF">FAUST_4221</name>
</gene>
<comment type="caution">
    <text evidence="1">The sequence shown here is derived from an EMBL/GenBank/DDBJ whole genome shotgun (WGS) entry which is preliminary data.</text>
</comment>
<dbReference type="EMBL" id="JAAMOD010000109">
    <property type="protein sequence ID" value="KAF5240695.1"/>
    <property type="molecule type" value="Genomic_DNA"/>
</dbReference>
<organism evidence="1 2">
    <name type="scientific">Fusarium austroamericanum</name>
    <dbReference type="NCBI Taxonomy" id="282268"/>
    <lineage>
        <taxon>Eukaryota</taxon>
        <taxon>Fungi</taxon>
        <taxon>Dikarya</taxon>
        <taxon>Ascomycota</taxon>
        <taxon>Pezizomycotina</taxon>
        <taxon>Sordariomycetes</taxon>
        <taxon>Hypocreomycetidae</taxon>
        <taxon>Hypocreales</taxon>
        <taxon>Nectriaceae</taxon>
        <taxon>Fusarium</taxon>
    </lineage>
</organism>
<protein>
    <recommendedName>
        <fullName evidence="3">Peptidase S1 domain-containing protein</fullName>
    </recommendedName>
</protein>
<evidence type="ECO:0008006" key="3">
    <source>
        <dbReference type="Google" id="ProtNLM"/>
    </source>
</evidence>
<evidence type="ECO:0000313" key="1">
    <source>
        <dbReference type="EMBL" id="KAF5240695.1"/>
    </source>
</evidence>